<gene>
    <name evidence="1" type="ORF">AW09_001842</name>
</gene>
<evidence type="ECO:0000313" key="2">
    <source>
        <dbReference type="Proteomes" id="UP000020077"/>
    </source>
</evidence>
<organism evidence="1 2">
    <name type="scientific">Candidatus Accumulibacter phosphatis</name>
    <dbReference type="NCBI Taxonomy" id="327160"/>
    <lineage>
        <taxon>Bacteria</taxon>
        <taxon>Pseudomonadati</taxon>
        <taxon>Pseudomonadota</taxon>
        <taxon>Betaproteobacteria</taxon>
        <taxon>Candidatus Accumulibacter</taxon>
    </lineage>
</organism>
<protein>
    <submittedName>
        <fullName evidence="1">Uncharacterized protein</fullName>
    </submittedName>
</protein>
<accession>A0A080LW80</accession>
<dbReference type="EMBL" id="JDVG02000316">
    <property type="protein sequence ID" value="KFB72923.1"/>
    <property type="molecule type" value="Genomic_DNA"/>
</dbReference>
<sequence length="123" mass="13510">MRAANLCFPPNRRGGHRAVDPFRQLLCLVGTQFVAESRHLRRHAPFADDLDRLRPAQAFEAFRQQRRADATKPGFAMTGDTVFAIQARHIGGASLQRHAGQAGGQGKAGNAQMPVHQALRSLM</sequence>
<dbReference type="AlphaFoldDB" id="A0A080LW80"/>
<proteinExistence type="predicted"/>
<name>A0A080LW80_9PROT</name>
<dbReference type="Proteomes" id="UP000020077">
    <property type="component" value="Unassembled WGS sequence"/>
</dbReference>
<evidence type="ECO:0000313" key="1">
    <source>
        <dbReference type="EMBL" id="KFB72923.1"/>
    </source>
</evidence>
<comment type="caution">
    <text evidence="1">The sequence shown here is derived from an EMBL/GenBank/DDBJ whole genome shotgun (WGS) entry which is preliminary data.</text>
</comment>
<reference evidence="1 2" key="1">
    <citation type="submission" date="2014-02" db="EMBL/GenBank/DDBJ databases">
        <title>Expanding our view of genomic diversity in Candidatus Accumulibacter clades.</title>
        <authorList>
            <person name="Skennerton C.T."/>
            <person name="Barr J.J."/>
            <person name="Slater F.R."/>
            <person name="Bond P.L."/>
            <person name="Tyson G.W."/>
        </authorList>
    </citation>
    <scope>NUCLEOTIDE SEQUENCE [LARGE SCALE GENOMIC DNA]</scope>
    <source>
        <strain evidence="2">BA-91</strain>
    </source>
</reference>